<dbReference type="AlphaFoldDB" id="A0A1U8P7D2"/>
<dbReference type="RefSeq" id="XP_016747116.1">
    <property type="nucleotide sequence ID" value="XM_016891627.1"/>
</dbReference>
<dbReference type="PaxDb" id="3635-A0A1U8P7D2"/>
<gene>
    <name evidence="3" type="primary">LOC107955837</name>
</gene>
<evidence type="ECO:0000313" key="2">
    <source>
        <dbReference type="Proteomes" id="UP000818029"/>
    </source>
</evidence>
<dbReference type="PANTHER" id="PTHR35317">
    <property type="entry name" value="OS04G0629600 PROTEIN"/>
    <property type="match status" value="1"/>
</dbReference>
<reference evidence="3" key="2">
    <citation type="submission" date="2025-08" db="UniProtKB">
        <authorList>
            <consortium name="RefSeq"/>
        </authorList>
    </citation>
    <scope>IDENTIFICATION</scope>
</reference>
<protein>
    <recommendedName>
        <fullName evidence="1">Retrovirus-related Pol polyprotein from transposon TNT 1-94-like beta-barrel domain-containing protein</fullName>
    </recommendedName>
</protein>
<dbReference type="Pfam" id="PF14223">
    <property type="entry name" value="Retrotran_gag_2"/>
    <property type="match status" value="1"/>
</dbReference>
<evidence type="ECO:0000313" key="3">
    <source>
        <dbReference type="RefSeq" id="XP_016747116.1"/>
    </source>
</evidence>
<dbReference type="KEGG" id="ghi:107955837"/>
<evidence type="ECO:0000259" key="1">
    <source>
        <dbReference type="Pfam" id="PF22936"/>
    </source>
</evidence>
<accession>A0A1U8P7D2</accession>
<dbReference type="GeneID" id="107955837"/>
<keyword evidence="2" id="KW-1185">Reference proteome</keyword>
<feature type="domain" description="Retrovirus-related Pol polyprotein from transposon TNT 1-94-like beta-barrel" evidence="1">
    <location>
        <begin position="118"/>
        <end position="197"/>
    </location>
</feature>
<proteinExistence type="predicted"/>
<reference evidence="2" key="1">
    <citation type="journal article" date="2020" name="Nat. Genet.">
        <title>Genomic diversifications of five Gossypium allopolyploid species and their impact on cotton improvement.</title>
        <authorList>
            <person name="Chen Z.J."/>
            <person name="Sreedasyam A."/>
            <person name="Ando A."/>
            <person name="Song Q."/>
            <person name="De Santiago L.M."/>
            <person name="Hulse-Kemp A.M."/>
            <person name="Ding M."/>
            <person name="Ye W."/>
            <person name="Kirkbride R.C."/>
            <person name="Jenkins J."/>
            <person name="Plott C."/>
            <person name="Lovell J."/>
            <person name="Lin Y.M."/>
            <person name="Vaughn R."/>
            <person name="Liu B."/>
            <person name="Simpson S."/>
            <person name="Scheffler B.E."/>
            <person name="Wen L."/>
            <person name="Saski C.A."/>
            <person name="Grover C.E."/>
            <person name="Hu G."/>
            <person name="Conover J.L."/>
            <person name="Carlson J.W."/>
            <person name="Shu S."/>
            <person name="Boston L.B."/>
            <person name="Williams M."/>
            <person name="Peterson D.G."/>
            <person name="McGee K."/>
            <person name="Jones D.C."/>
            <person name="Wendel J.F."/>
            <person name="Stelly D.M."/>
            <person name="Grimwood J."/>
            <person name="Schmutz J."/>
        </authorList>
    </citation>
    <scope>NUCLEOTIDE SEQUENCE [LARGE SCALE GENOMIC DNA]</scope>
    <source>
        <strain evidence="2">cv. TM-1</strain>
    </source>
</reference>
<name>A0A1U8P7D2_GOSHI</name>
<sequence length="262" mass="29821">MKVTETVKEYSEKLLNIANKVRLLGSCLVDSRIVEKILVTIPKRFEATITTLENMKDMSNITLEELLSSLQAQEQKCVVGYKYKNQQQGDEAQVANQKEEDQLFVATCFTSHKTSESWLIDSGCTNYMTHDSELFKELKSTESKKVIIGTSDYIVVKGKGTIAITSCSSTKFITDVLYVFDIDQNLLSVGQLVEKGFKVKFMEKTCMIEDALGQKMFEVKMVRMSFSLNPMQEEQSAFLSKESLAMLWHKRSDTITIRGCYR</sequence>
<dbReference type="PANTHER" id="PTHR35317:SF31">
    <property type="entry name" value="DUF4219 DOMAIN-CONTAINING PROTEIN"/>
    <property type="match status" value="1"/>
</dbReference>
<dbReference type="Proteomes" id="UP000818029">
    <property type="component" value="Chromosome A07"/>
</dbReference>
<dbReference type="InterPro" id="IPR054722">
    <property type="entry name" value="PolX-like_BBD"/>
</dbReference>
<dbReference type="Pfam" id="PF22936">
    <property type="entry name" value="Pol_BBD"/>
    <property type="match status" value="1"/>
</dbReference>
<organism evidence="2 3">
    <name type="scientific">Gossypium hirsutum</name>
    <name type="common">Upland cotton</name>
    <name type="synonym">Gossypium mexicanum</name>
    <dbReference type="NCBI Taxonomy" id="3635"/>
    <lineage>
        <taxon>Eukaryota</taxon>
        <taxon>Viridiplantae</taxon>
        <taxon>Streptophyta</taxon>
        <taxon>Embryophyta</taxon>
        <taxon>Tracheophyta</taxon>
        <taxon>Spermatophyta</taxon>
        <taxon>Magnoliopsida</taxon>
        <taxon>eudicotyledons</taxon>
        <taxon>Gunneridae</taxon>
        <taxon>Pentapetalae</taxon>
        <taxon>rosids</taxon>
        <taxon>malvids</taxon>
        <taxon>Malvales</taxon>
        <taxon>Malvaceae</taxon>
        <taxon>Malvoideae</taxon>
        <taxon>Gossypium</taxon>
    </lineage>
</organism>